<gene>
    <name evidence="4" type="ORF">ACFSAG_03825</name>
</gene>
<dbReference type="PROSITE" id="PS51186">
    <property type="entry name" value="GNAT"/>
    <property type="match status" value="1"/>
</dbReference>
<organism evidence="4 5">
    <name type="scientific">Sphingorhabdus buctiana</name>
    <dbReference type="NCBI Taxonomy" id="1508805"/>
    <lineage>
        <taxon>Bacteria</taxon>
        <taxon>Pseudomonadati</taxon>
        <taxon>Pseudomonadota</taxon>
        <taxon>Alphaproteobacteria</taxon>
        <taxon>Sphingomonadales</taxon>
        <taxon>Sphingomonadaceae</taxon>
        <taxon>Sphingorhabdus</taxon>
    </lineage>
</organism>
<evidence type="ECO:0000313" key="5">
    <source>
        <dbReference type="Proteomes" id="UP001597215"/>
    </source>
</evidence>
<dbReference type="EMBL" id="JBHUEL010000003">
    <property type="protein sequence ID" value="MFD1765968.1"/>
    <property type="molecule type" value="Genomic_DNA"/>
</dbReference>
<proteinExistence type="predicted"/>
<protein>
    <submittedName>
        <fullName evidence="4">GNAT family acetyltransferase</fullName>
        <ecNumber evidence="4">2.3.1.-</ecNumber>
    </submittedName>
</protein>
<dbReference type="InterPro" id="IPR000182">
    <property type="entry name" value="GNAT_dom"/>
</dbReference>
<sequence length="139" mass="14798">MGVSIEAASVADRDAVIALWHVAGLTRPWNDPARDFDTALSNPTSATLIARDGNDLSGTAMVGFDGHRGWVYYLAVANGQRGSGLGRALMAAAEDWLKARGCVAIRLMVRGDNEGARGFYSAIGYEQQDVITLGKRLDG</sequence>
<dbReference type="InterPro" id="IPR016181">
    <property type="entry name" value="Acyl_CoA_acyltransferase"/>
</dbReference>
<dbReference type="NCBIfam" id="NF002959">
    <property type="entry name" value="PRK03624.1"/>
    <property type="match status" value="1"/>
</dbReference>
<keyword evidence="2 4" id="KW-0012">Acyltransferase</keyword>
<dbReference type="PANTHER" id="PTHR43877">
    <property type="entry name" value="AMINOALKYLPHOSPHONATE N-ACETYLTRANSFERASE-RELATED-RELATED"/>
    <property type="match status" value="1"/>
</dbReference>
<feature type="domain" description="N-acetyltransferase" evidence="3">
    <location>
        <begin position="3"/>
        <end position="139"/>
    </location>
</feature>
<keyword evidence="1 4" id="KW-0808">Transferase</keyword>
<dbReference type="InterPro" id="IPR050832">
    <property type="entry name" value="Bact_Acetyltransf"/>
</dbReference>
<dbReference type="EC" id="2.3.1.-" evidence="4"/>
<dbReference type="Pfam" id="PF00583">
    <property type="entry name" value="Acetyltransf_1"/>
    <property type="match status" value="1"/>
</dbReference>
<evidence type="ECO:0000313" key="4">
    <source>
        <dbReference type="EMBL" id="MFD1765968.1"/>
    </source>
</evidence>
<dbReference type="SUPFAM" id="SSF55729">
    <property type="entry name" value="Acyl-CoA N-acyltransferases (Nat)"/>
    <property type="match status" value="1"/>
</dbReference>
<dbReference type="Gene3D" id="3.40.630.30">
    <property type="match status" value="1"/>
</dbReference>
<dbReference type="CDD" id="cd04301">
    <property type="entry name" value="NAT_SF"/>
    <property type="match status" value="1"/>
</dbReference>
<dbReference type="GO" id="GO:0016746">
    <property type="term" value="F:acyltransferase activity"/>
    <property type="evidence" value="ECO:0007669"/>
    <property type="project" value="UniProtKB-KW"/>
</dbReference>
<evidence type="ECO:0000256" key="2">
    <source>
        <dbReference type="ARBA" id="ARBA00023315"/>
    </source>
</evidence>
<name>A0ABW4MB77_9SPHN</name>
<evidence type="ECO:0000256" key="1">
    <source>
        <dbReference type="ARBA" id="ARBA00022679"/>
    </source>
</evidence>
<evidence type="ECO:0000259" key="3">
    <source>
        <dbReference type="PROSITE" id="PS51186"/>
    </source>
</evidence>
<comment type="caution">
    <text evidence="4">The sequence shown here is derived from an EMBL/GenBank/DDBJ whole genome shotgun (WGS) entry which is preliminary data.</text>
</comment>
<dbReference type="PANTHER" id="PTHR43877:SF2">
    <property type="entry name" value="AMINOALKYLPHOSPHONATE N-ACETYLTRANSFERASE-RELATED"/>
    <property type="match status" value="1"/>
</dbReference>
<dbReference type="RefSeq" id="WP_381511554.1">
    <property type="nucleotide sequence ID" value="NZ_JBHUEL010000003.1"/>
</dbReference>
<dbReference type="Proteomes" id="UP001597215">
    <property type="component" value="Unassembled WGS sequence"/>
</dbReference>
<keyword evidence="5" id="KW-1185">Reference proteome</keyword>
<accession>A0ABW4MB77</accession>
<reference evidence="5" key="1">
    <citation type="journal article" date="2019" name="Int. J. Syst. Evol. Microbiol.">
        <title>The Global Catalogue of Microorganisms (GCM) 10K type strain sequencing project: providing services to taxonomists for standard genome sequencing and annotation.</title>
        <authorList>
            <consortium name="The Broad Institute Genomics Platform"/>
            <consortium name="The Broad Institute Genome Sequencing Center for Infectious Disease"/>
            <person name="Wu L."/>
            <person name="Ma J."/>
        </authorList>
    </citation>
    <scope>NUCLEOTIDE SEQUENCE [LARGE SCALE GENOMIC DNA]</scope>
    <source>
        <strain evidence="5">CGMCC 1.12449</strain>
    </source>
</reference>